<sequence length="91" mass="10445">MIDLFTMLVSWGLSSIGWILSAVFSLIGLVILLPLVILWFWAFVRILNKMGYSGWWSLLTFIPPLSLVALWIVAFADWPSQRRLITVIPPR</sequence>
<reference evidence="3" key="1">
    <citation type="journal article" date="2019" name="Int. J. Syst. Evol. Microbiol.">
        <title>The Global Catalogue of Microorganisms (GCM) 10K type strain sequencing project: providing services to taxonomists for standard genome sequencing and annotation.</title>
        <authorList>
            <consortium name="The Broad Institute Genomics Platform"/>
            <consortium name="The Broad Institute Genome Sequencing Center for Infectious Disease"/>
            <person name="Wu L."/>
            <person name="Ma J."/>
        </authorList>
    </citation>
    <scope>NUCLEOTIDE SEQUENCE [LARGE SCALE GENOMIC DNA]</scope>
    <source>
        <strain evidence="3">CGMCC 1.19062</strain>
    </source>
</reference>
<name>A0ABW5DNQ9_9PROT</name>
<proteinExistence type="predicted"/>
<evidence type="ECO:0000313" key="3">
    <source>
        <dbReference type="Proteomes" id="UP001597295"/>
    </source>
</evidence>
<evidence type="ECO:0000256" key="1">
    <source>
        <dbReference type="SAM" id="Phobius"/>
    </source>
</evidence>
<evidence type="ECO:0008006" key="4">
    <source>
        <dbReference type="Google" id="ProtNLM"/>
    </source>
</evidence>
<feature type="transmembrane region" description="Helical" evidence="1">
    <location>
        <begin position="16"/>
        <end position="43"/>
    </location>
</feature>
<feature type="transmembrane region" description="Helical" evidence="1">
    <location>
        <begin position="55"/>
        <end position="76"/>
    </location>
</feature>
<protein>
    <recommendedName>
        <fullName evidence="4">DUF805 domain-containing protein</fullName>
    </recommendedName>
</protein>
<evidence type="ECO:0000313" key="2">
    <source>
        <dbReference type="EMBL" id="MFD2262136.1"/>
    </source>
</evidence>
<comment type="caution">
    <text evidence="2">The sequence shown here is derived from an EMBL/GenBank/DDBJ whole genome shotgun (WGS) entry which is preliminary data.</text>
</comment>
<dbReference type="Proteomes" id="UP001597295">
    <property type="component" value="Unassembled WGS sequence"/>
</dbReference>
<organism evidence="2 3">
    <name type="scientific">Lacibacterium aquatile</name>
    <dbReference type="NCBI Taxonomy" id="1168082"/>
    <lineage>
        <taxon>Bacteria</taxon>
        <taxon>Pseudomonadati</taxon>
        <taxon>Pseudomonadota</taxon>
        <taxon>Alphaproteobacteria</taxon>
        <taxon>Rhodospirillales</taxon>
        <taxon>Rhodospirillaceae</taxon>
    </lineage>
</organism>
<accession>A0ABW5DNQ9</accession>
<keyword evidence="1" id="KW-0472">Membrane</keyword>
<dbReference type="RefSeq" id="WP_379875050.1">
    <property type="nucleotide sequence ID" value="NZ_JBHUIP010000003.1"/>
</dbReference>
<gene>
    <name evidence="2" type="ORF">ACFSM5_04500</name>
</gene>
<keyword evidence="1" id="KW-0812">Transmembrane</keyword>
<keyword evidence="3" id="KW-1185">Reference proteome</keyword>
<dbReference type="EMBL" id="JBHUIP010000003">
    <property type="protein sequence ID" value="MFD2262136.1"/>
    <property type="molecule type" value="Genomic_DNA"/>
</dbReference>
<keyword evidence="1" id="KW-1133">Transmembrane helix</keyword>